<reference evidence="5" key="1">
    <citation type="submission" date="2022-08" db="EMBL/GenBank/DDBJ databases">
        <authorList>
            <consortium name="DOE Joint Genome Institute"/>
            <person name="Min B."/>
            <person name="Riley R."/>
            <person name="Sierra-Patev S."/>
            <person name="Naranjo-Ortiz M."/>
            <person name="Looney B."/>
            <person name="Konkel Z."/>
            <person name="Slot J.C."/>
            <person name="Sakamoto Y."/>
            <person name="Steenwyk J.L."/>
            <person name="Rokas A."/>
            <person name="Carro J."/>
            <person name="Camarero S."/>
            <person name="Ferreira P."/>
            <person name="Molpeceres G."/>
            <person name="Ruiz-Duenas F.J."/>
            <person name="Serrano A."/>
            <person name="Henrissat B."/>
            <person name="Drula E."/>
            <person name="Hughes K.W."/>
            <person name="Mata J.L."/>
            <person name="Ishikawa N.K."/>
            <person name="Vargas-Isla R."/>
            <person name="Ushijima S."/>
            <person name="Smith C.A."/>
            <person name="Ahrendt S."/>
            <person name="Andreopoulos W."/>
            <person name="He G."/>
            <person name="Labutti K."/>
            <person name="Lipzen A."/>
            <person name="Ng V."/>
            <person name="Sandor L."/>
            <person name="Barry K."/>
            <person name="Martinez A.T."/>
            <person name="Xiao Y."/>
            <person name="Gibbons J.G."/>
            <person name="Terashima K."/>
            <person name="Hibbett D.S."/>
            <person name="Grigoriev I.V."/>
        </authorList>
    </citation>
    <scope>NUCLEOTIDE SEQUENCE</scope>
    <source>
        <strain evidence="5">TFB9207</strain>
    </source>
</reference>
<sequence>MTKVFERFIVHRPYRWGALITCDLDYRSPSSEKHQIIVAKYPQKSFLVIPVQYAIWQHTSNQYSFNLPISLFTSGSVDTGHADFGLEVESVSRVIDGAVVLIDSVEGVEAQTKGVWKQLDRYGVPTRMMFSNKQDRPVASFKFFLRSLLKNRLQRHPMDYLHAEPGIQGLVDLVKWKLWRWDEDGNPTCYPLPTDVNALVALKFLLSNHPIIPHLAPARTQLLENLSMFSEDLMETLLTIPSEPSSYLGVHHSDIIPHIRKNTFENKILPVVCGLAINHIRTSLAMDYDGELSASPVDDLHDPAPLRMLASQLGS</sequence>
<dbReference type="SUPFAM" id="SSF52540">
    <property type="entry name" value="P-loop containing nucleoside triphosphate hydrolases"/>
    <property type="match status" value="1"/>
</dbReference>
<dbReference type="GO" id="GO:0005525">
    <property type="term" value="F:GTP binding"/>
    <property type="evidence" value="ECO:0007669"/>
    <property type="project" value="UniProtKB-KW"/>
</dbReference>
<keyword evidence="3" id="KW-0342">GTP-binding</keyword>
<dbReference type="GO" id="GO:0032790">
    <property type="term" value="P:ribosome disassembly"/>
    <property type="evidence" value="ECO:0007669"/>
    <property type="project" value="TreeGrafter"/>
</dbReference>
<keyword evidence="5" id="KW-0378">Hydrolase</keyword>
<organism evidence="5 6">
    <name type="scientific">Lentinula raphanica</name>
    <dbReference type="NCBI Taxonomy" id="153919"/>
    <lineage>
        <taxon>Eukaryota</taxon>
        <taxon>Fungi</taxon>
        <taxon>Dikarya</taxon>
        <taxon>Basidiomycota</taxon>
        <taxon>Agaricomycotina</taxon>
        <taxon>Agaricomycetes</taxon>
        <taxon>Agaricomycetidae</taxon>
        <taxon>Agaricales</taxon>
        <taxon>Marasmiineae</taxon>
        <taxon>Omphalotaceae</taxon>
        <taxon>Lentinula</taxon>
    </lineage>
</organism>
<dbReference type="PANTHER" id="PTHR43261">
    <property type="entry name" value="TRANSLATION ELONGATION FACTOR G-RELATED"/>
    <property type="match status" value="1"/>
</dbReference>
<dbReference type="GO" id="GO:0003924">
    <property type="term" value="F:GTPase activity"/>
    <property type="evidence" value="ECO:0007669"/>
    <property type="project" value="InterPro"/>
</dbReference>
<evidence type="ECO:0000259" key="4">
    <source>
        <dbReference type="Pfam" id="PF00009"/>
    </source>
</evidence>
<dbReference type="InterPro" id="IPR027417">
    <property type="entry name" value="P-loop_NTPase"/>
</dbReference>
<dbReference type="Pfam" id="PF00009">
    <property type="entry name" value="GTP_EFTU"/>
    <property type="match status" value="1"/>
</dbReference>
<evidence type="ECO:0000313" key="6">
    <source>
        <dbReference type="Proteomes" id="UP001163846"/>
    </source>
</evidence>
<proteinExistence type="predicted"/>
<dbReference type="GO" id="GO:0032543">
    <property type="term" value="P:mitochondrial translation"/>
    <property type="evidence" value="ECO:0007669"/>
    <property type="project" value="TreeGrafter"/>
</dbReference>
<keyword evidence="1" id="KW-0547">Nucleotide-binding</keyword>
<name>A0AA38NV84_9AGAR</name>
<comment type="caution">
    <text evidence="5">The sequence shown here is derived from an EMBL/GenBank/DDBJ whole genome shotgun (WGS) entry which is preliminary data.</text>
</comment>
<dbReference type="InterPro" id="IPR000795">
    <property type="entry name" value="T_Tr_GTP-bd_dom"/>
</dbReference>
<dbReference type="Gene3D" id="3.40.50.300">
    <property type="entry name" value="P-loop containing nucleotide triphosphate hydrolases"/>
    <property type="match status" value="1"/>
</dbReference>
<evidence type="ECO:0000256" key="2">
    <source>
        <dbReference type="ARBA" id="ARBA00022917"/>
    </source>
</evidence>
<protein>
    <submittedName>
        <fullName evidence="5">P-loop containing nucleoside triphosphate hydrolase protein</fullName>
    </submittedName>
</protein>
<dbReference type="AlphaFoldDB" id="A0AA38NV84"/>
<dbReference type="PANTHER" id="PTHR43261:SF1">
    <property type="entry name" value="RIBOSOME-RELEASING FACTOR 2, MITOCHONDRIAL"/>
    <property type="match status" value="1"/>
</dbReference>
<dbReference type="GO" id="GO:0005739">
    <property type="term" value="C:mitochondrion"/>
    <property type="evidence" value="ECO:0007669"/>
    <property type="project" value="TreeGrafter"/>
</dbReference>
<evidence type="ECO:0000313" key="5">
    <source>
        <dbReference type="EMBL" id="KAJ3831160.1"/>
    </source>
</evidence>
<feature type="domain" description="Tr-type G" evidence="4">
    <location>
        <begin position="77"/>
        <end position="279"/>
    </location>
</feature>
<accession>A0AA38NV84</accession>
<keyword evidence="2" id="KW-0648">Protein biosynthesis</keyword>
<evidence type="ECO:0000256" key="3">
    <source>
        <dbReference type="ARBA" id="ARBA00023134"/>
    </source>
</evidence>
<gene>
    <name evidence="5" type="ORF">F5878DRAFT_667852</name>
</gene>
<evidence type="ECO:0000256" key="1">
    <source>
        <dbReference type="ARBA" id="ARBA00022741"/>
    </source>
</evidence>
<dbReference type="EMBL" id="MU807736">
    <property type="protein sequence ID" value="KAJ3831160.1"/>
    <property type="molecule type" value="Genomic_DNA"/>
</dbReference>
<keyword evidence="6" id="KW-1185">Reference proteome</keyword>
<dbReference type="Proteomes" id="UP001163846">
    <property type="component" value="Unassembled WGS sequence"/>
</dbReference>